<dbReference type="EMBL" id="ARXR01000008">
    <property type="protein sequence ID" value="MBF5052711.1"/>
    <property type="molecule type" value="Genomic_DNA"/>
</dbReference>
<dbReference type="PROSITE" id="PS50977">
    <property type="entry name" value="HTH_TETR_2"/>
    <property type="match status" value="1"/>
</dbReference>
<feature type="domain" description="HTH tetR-type" evidence="6">
    <location>
        <begin position="10"/>
        <end position="70"/>
    </location>
</feature>
<keyword evidence="2" id="KW-0805">Transcription regulation</keyword>
<proteinExistence type="predicted"/>
<dbReference type="Pfam" id="PF00440">
    <property type="entry name" value="TetR_N"/>
    <property type="match status" value="1"/>
</dbReference>
<accession>A0ABS0AEY1</accession>
<feature type="DNA-binding region" description="H-T-H motif" evidence="5">
    <location>
        <begin position="33"/>
        <end position="52"/>
    </location>
</feature>
<keyword evidence="4" id="KW-0804">Transcription</keyword>
<evidence type="ECO:0000256" key="3">
    <source>
        <dbReference type="ARBA" id="ARBA00023125"/>
    </source>
</evidence>
<evidence type="ECO:0000259" key="6">
    <source>
        <dbReference type="PROSITE" id="PS50977"/>
    </source>
</evidence>
<reference evidence="7 8" key="1">
    <citation type="submission" date="2012-09" db="EMBL/GenBank/DDBJ databases">
        <title>Genome Sequence of alkane-degrading Bacterium Alcanivorax venustensis ISO4.</title>
        <authorList>
            <person name="Lai Q."/>
            <person name="Shao Z."/>
        </authorList>
    </citation>
    <scope>NUCLEOTIDE SEQUENCE [LARGE SCALE GENOMIC DNA]</scope>
    <source>
        <strain evidence="7 8">ISO4</strain>
    </source>
</reference>
<dbReference type="InterPro" id="IPR001647">
    <property type="entry name" value="HTH_TetR"/>
</dbReference>
<dbReference type="InterPro" id="IPR036271">
    <property type="entry name" value="Tet_transcr_reg_TetR-rel_C_sf"/>
</dbReference>
<dbReference type="PRINTS" id="PR00455">
    <property type="entry name" value="HTHTETR"/>
</dbReference>
<evidence type="ECO:0000256" key="2">
    <source>
        <dbReference type="ARBA" id="ARBA00023015"/>
    </source>
</evidence>
<evidence type="ECO:0000313" key="7">
    <source>
        <dbReference type="EMBL" id="MBF5052711.1"/>
    </source>
</evidence>
<dbReference type="Pfam" id="PF08361">
    <property type="entry name" value="TetR_C_2"/>
    <property type="match status" value="1"/>
</dbReference>
<protein>
    <submittedName>
        <fullName evidence="7">Transcriptional regulator TtgR</fullName>
    </submittedName>
</protein>
<keyword evidence="3 5" id="KW-0238">DNA-binding</keyword>
<dbReference type="GeneID" id="99766401"/>
<evidence type="ECO:0000256" key="4">
    <source>
        <dbReference type="ARBA" id="ARBA00023163"/>
    </source>
</evidence>
<sequence>MARRTKAEALETREQIIDAAERVFHKKGVSRSSLSDIAEEAGVTRGAIYWHFKNKHDVFVAMTERHRLPMESLSQQAESPDETDPLGKLRELLVYVLHDTVRDPCRKRVFEIIFHKCEFTAQTDPLMARQQETYLDGSDKIRRTLNNAIAQGQLPDTLNIERAITMLHVQMTGMLYTWLLIPDSFDLEAEAEHFVDCYLGSLRECPSLSGQ</sequence>
<evidence type="ECO:0000256" key="1">
    <source>
        <dbReference type="ARBA" id="ARBA00022491"/>
    </source>
</evidence>
<comment type="caution">
    <text evidence="7">The sequence shown here is derived from an EMBL/GenBank/DDBJ whole genome shotgun (WGS) entry which is preliminary data.</text>
</comment>
<dbReference type="Proteomes" id="UP000644441">
    <property type="component" value="Unassembled WGS sequence"/>
</dbReference>
<dbReference type="InterPro" id="IPR050109">
    <property type="entry name" value="HTH-type_TetR-like_transc_reg"/>
</dbReference>
<evidence type="ECO:0000256" key="5">
    <source>
        <dbReference type="PROSITE-ProRule" id="PRU00335"/>
    </source>
</evidence>
<dbReference type="InterPro" id="IPR009057">
    <property type="entry name" value="Homeodomain-like_sf"/>
</dbReference>
<dbReference type="Gene3D" id="1.10.357.10">
    <property type="entry name" value="Tetracycline Repressor, domain 2"/>
    <property type="match status" value="1"/>
</dbReference>
<dbReference type="InterPro" id="IPR013572">
    <property type="entry name" value="Tscrpt_reg_MAATS_C"/>
</dbReference>
<dbReference type="PROSITE" id="PS01081">
    <property type="entry name" value="HTH_TETR_1"/>
    <property type="match status" value="1"/>
</dbReference>
<organism evidence="7 8">
    <name type="scientific">Alloalcanivorax venustensis ISO4</name>
    <dbReference type="NCBI Taxonomy" id="1177184"/>
    <lineage>
        <taxon>Bacteria</taxon>
        <taxon>Pseudomonadati</taxon>
        <taxon>Pseudomonadota</taxon>
        <taxon>Gammaproteobacteria</taxon>
        <taxon>Oceanospirillales</taxon>
        <taxon>Alcanivoracaceae</taxon>
        <taxon>Alloalcanivorax</taxon>
    </lineage>
</organism>
<dbReference type="SUPFAM" id="SSF48498">
    <property type="entry name" value="Tetracyclin repressor-like, C-terminal domain"/>
    <property type="match status" value="1"/>
</dbReference>
<evidence type="ECO:0000313" key="8">
    <source>
        <dbReference type="Proteomes" id="UP000644441"/>
    </source>
</evidence>
<keyword evidence="8" id="KW-1185">Reference proteome</keyword>
<gene>
    <name evidence="7" type="ORF">ISO4_01313</name>
</gene>
<dbReference type="InterPro" id="IPR023772">
    <property type="entry name" value="DNA-bd_HTH_TetR-type_CS"/>
</dbReference>
<name>A0ABS0AEY1_9GAMM</name>
<dbReference type="PANTHER" id="PTHR30055">
    <property type="entry name" value="HTH-TYPE TRANSCRIPTIONAL REGULATOR RUTR"/>
    <property type="match status" value="1"/>
</dbReference>
<dbReference type="PANTHER" id="PTHR30055:SF240">
    <property type="entry name" value="HTH-TYPE TRANSCRIPTIONAL REGULATOR ACRR"/>
    <property type="match status" value="1"/>
</dbReference>
<keyword evidence="1" id="KW-0678">Repressor</keyword>
<dbReference type="RefSeq" id="WP_067610008.1">
    <property type="nucleotide sequence ID" value="NZ_ARXR01000008.1"/>
</dbReference>
<dbReference type="SUPFAM" id="SSF46689">
    <property type="entry name" value="Homeodomain-like"/>
    <property type="match status" value="1"/>
</dbReference>